<feature type="active site" evidence="9">
    <location>
        <position position="102"/>
    </location>
</feature>
<dbReference type="PANTHER" id="PTHR33695:SF1">
    <property type="entry name" value="LIPOPROTEIN SIGNAL PEPTIDASE"/>
    <property type="match status" value="1"/>
</dbReference>
<dbReference type="GO" id="GO:0004190">
    <property type="term" value="F:aspartic-type endopeptidase activity"/>
    <property type="evidence" value="ECO:0007669"/>
    <property type="project" value="UniProtKB-UniRule"/>
</dbReference>
<dbReference type="EC" id="3.4.23.36" evidence="9"/>
<comment type="catalytic activity">
    <reaction evidence="9">
        <text>Release of signal peptides from bacterial membrane prolipoproteins. Hydrolyzes -Xaa-Yaa-Zaa-|-(S,diacylglyceryl)Cys-, in which Xaa is hydrophobic (preferably Leu), and Yaa (Ala or Ser) and Zaa (Gly or Ala) have small, neutral side chains.</text>
        <dbReference type="EC" id="3.4.23.36"/>
    </reaction>
</comment>
<dbReference type="PRINTS" id="PR00781">
    <property type="entry name" value="LIPOSIGPTASE"/>
</dbReference>
<evidence type="ECO:0000256" key="2">
    <source>
        <dbReference type="ARBA" id="ARBA00022475"/>
    </source>
</evidence>
<feature type="transmembrane region" description="Helical" evidence="9">
    <location>
        <begin position="40"/>
        <end position="66"/>
    </location>
</feature>
<dbReference type="HAMAP" id="MF_00161">
    <property type="entry name" value="LspA"/>
    <property type="match status" value="1"/>
</dbReference>
<dbReference type="AlphaFoldDB" id="A0A1F5Q294"/>
<dbReference type="Pfam" id="PF01252">
    <property type="entry name" value="Peptidase_A8"/>
    <property type="match status" value="1"/>
</dbReference>
<comment type="subcellular location">
    <subcellularLocation>
        <location evidence="9">Cell membrane</location>
        <topology evidence="9">Multi-pass membrane protein</topology>
    </subcellularLocation>
</comment>
<keyword evidence="5 9" id="KW-0064">Aspartyl protease</keyword>
<keyword evidence="8 9" id="KW-0472">Membrane</keyword>
<evidence type="ECO:0000256" key="6">
    <source>
        <dbReference type="ARBA" id="ARBA00022801"/>
    </source>
</evidence>
<comment type="function">
    <text evidence="9">This protein specifically catalyzes the removal of signal peptides from prolipoproteins.</text>
</comment>
<evidence type="ECO:0000256" key="8">
    <source>
        <dbReference type="ARBA" id="ARBA00023136"/>
    </source>
</evidence>
<evidence type="ECO:0000256" key="5">
    <source>
        <dbReference type="ARBA" id="ARBA00022750"/>
    </source>
</evidence>
<dbReference type="UniPathway" id="UPA00665"/>
<comment type="similarity">
    <text evidence="1 9 10">Belongs to the peptidase A8 family.</text>
</comment>
<reference evidence="11 12" key="1">
    <citation type="journal article" date="2016" name="Nat. Commun.">
        <title>Thousands of microbial genomes shed light on interconnected biogeochemical processes in an aquifer system.</title>
        <authorList>
            <person name="Anantharaman K."/>
            <person name="Brown C.T."/>
            <person name="Hug L.A."/>
            <person name="Sharon I."/>
            <person name="Castelle C.J."/>
            <person name="Probst A.J."/>
            <person name="Thomas B.C."/>
            <person name="Singh A."/>
            <person name="Wilkins M.J."/>
            <person name="Karaoz U."/>
            <person name="Brodie E.L."/>
            <person name="Williams K.H."/>
            <person name="Hubbard S.S."/>
            <person name="Banfield J.F."/>
        </authorList>
    </citation>
    <scope>NUCLEOTIDE SEQUENCE [LARGE SCALE GENOMIC DNA]</scope>
</reference>
<keyword evidence="3 9" id="KW-0645">Protease</keyword>
<keyword evidence="7 9" id="KW-1133">Transmembrane helix</keyword>
<evidence type="ECO:0000313" key="12">
    <source>
        <dbReference type="Proteomes" id="UP000177281"/>
    </source>
</evidence>
<evidence type="ECO:0000256" key="3">
    <source>
        <dbReference type="ARBA" id="ARBA00022670"/>
    </source>
</evidence>
<dbReference type="GO" id="GO:0005886">
    <property type="term" value="C:plasma membrane"/>
    <property type="evidence" value="ECO:0007669"/>
    <property type="project" value="UniProtKB-SubCell"/>
</dbReference>
<comment type="pathway">
    <text evidence="9">Protein modification; lipoprotein biosynthesis (signal peptide cleavage).</text>
</comment>
<dbReference type="EMBL" id="MFFB01000006">
    <property type="protein sequence ID" value="OGE96244.1"/>
    <property type="molecule type" value="Genomic_DNA"/>
</dbReference>
<organism evidence="11 12">
    <name type="scientific">Candidatus Doudnabacteria bacterium RIFCSPLOWO2_01_FULL_44_21</name>
    <dbReference type="NCBI Taxonomy" id="1817841"/>
    <lineage>
        <taxon>Bacteria</taxon>
        <taxon>Candidatus Doudnaibacteriota</taxon>
    </lineage>
</organism>
<dbReference type="GO" id="GO:0006508">
    <property type="term" value="P:proteolysis"/>
    <property type="evidence" value="ECO:0007669"/>
    <property type="project" value="UniProtKB-KW"/>
</dbReference>
<dbReference type="STRING" id="1817841.A3B10_02945"/>
<proteinExistence type="inferred from homology"/>
<accession>A0A1F5Q294</accession>
<keyword evidence="4 9" id="KW-0812">Transmembrane</keyword>
<feature type="transmembrane region" description="Helical" evidence="9">
    <location>
        <begin position="106"/>
        <end position="128"/>
    </location>
</feature>
<feature type="active site" evidence="9">
    <location>
        <position position="116"/>
    </location>
</feature>
<evidence type="ECO:0000256" key="1">
    <source>
        <dbReference type="ARBA" id="ARBA00006139"/>
    </source>
</evidence>
<dbReference type="Proteomes" id="UP000177281">
    <property type="component" value="Unassembled WGS sequence"/>
</dbReference>
<keyword evidence="2 9" id="KW-1003">Cell membrane</keyword>
<evidence type="ECO:0000256" key="4">
    <source>
        <dbReference type="ARBA" id="ARBA00022692"/>
    </source>
</evidence>
<evidence type="ECO:0000313" key="11">
    <source>
        <dbReference type="EMBL" id="OGE96244.1"/>
    </source>
</evidence>
<dbReference type="InterPro" id="IPR001872">
    <property type="entry name" value="Peptidase_A8"/>
</dbReference>
<protein>
    <recommendedName>
        <fullName evidence="9">Lipoprotein signal peptidase</fullName>
        <ecNumber evidence="9">3.4.23.36</ecNumber>
    </recommendedName>
    <alternativeName>
        <fullName evidence="9">Prolipoprotein signal peptidase</fullName>
    </alternativeName>
    <alternativeName>
        <fullName evidence="9">Signal peptidase II</fullName>
        <shortName evidence="9">SPase II</shortName>
    </alternativeName>
</protein>
<evidence type="ECO:0000256" key="9">
    <source>
        <dbReference type="HAMAP-Rule" id="MF_00161"/>
    </source>
</evidence>
<feature type="transmembrane region" description="Helical" evidence="9">
    <location>
        <begin position="78"/>
        <end position="100"/>
    </location>
</feature>
<dbReference type="PANTHER" id="PTHR33695">
    <property type="entry name" value="LIPOPROTEIN SIGNAL PEPTIDASE"/>
    <property type="match status" value="1"/>
</dbReference>
<name>A0A1F5Q294_9BACT</name>
<sequence length="139" mass="15989">MHRKIFLLILLDQITKLIFWGRDFFIGLLHIHPVKNFGIFFSFNFGLLNNLIIILAALGFFIYYYFKHRRGLKFLGQSSAVLIFAGAISNLADRIYLGYVRDFLDLGWAFTFNFADVLIALGLFLLLLTNSSASDKIEL</sequence>
<keyword evidence="6 9" id="KW-0378">Hydrolase</keyword>
<gene>
    <name evidence="9" type="primary">lspA</name>
    <name evidence="11" type="ORF">A3B10_02945</name>
</gene>
<comment type="caution">
    <text evidence="9">Lacks conserved residue(s) required for the propagation of feature annotation.</text>
</comment>
<evidence type="ECO:0000256" key="7">
    <source>
        <dbReference type="ARBA" id="ARBA00022989"/>
    </source>
</evidence>
<comment type="caution">
    <text evidence="11">The sequence shown here is derived from an EMBL/GenBank/DDBJ whole genome shotgun (WGS) entry which is preliminary data.</text>
</comment>
<evidence type="ECO:0000256" key="10">
    <source>
        <dbReference type="RuleBase" id="RU004181"/>
    </source>
</evidence>